<accession>A0A845A7Y6</accession>
<dbReference type="AlphaFoldDB" id="A0A845A7Y6"/>
<dbReference type="Proteomes" id="UP000460561">
    <property type="component" value="Unassembled WGS sequence"/>
</dbReference>
<organism evidence="1 2">
    <name type="scientific">Altericroceibacterium indicum</name>
    <dbReference type="NCBI Taxonomy" id="374177"/>
    <lineage>
        <taxon>Bacteria</taxon>
        <taxon>Pseudomonadati</taxon>
        <taxon>Pseudomonadota</taxon>
        <taxon>Alphaproteobacteria</taxon>
        <taxon>Sphingomonadales</taxon>
        <taxon>Erythrobacteraceae</taxon>
        <taxon>Altericroceibacterium</taxon>
    </lineage>
</organism>
<evidence type="ECO:0000313" key="2">
    <source>
        <dbReference type="Proteomes" id="UP000460561"/>
    </source>
</evidence>
<dbReference type="OrthoDB" id="7410166at2"/>
<proteinExistence type="predicted"/>
<reference evidence="1 2" key="1">
    <citation type="submission" date="2019-12" db="EMBL/GenBank/DDBJ databases">
        <title>Genomic-based taxomic classification of the family Erythrobacteraceae.</title>
        <authorList>
            <person name="Xu L."/>
        </authorList>
    </citation>
    <scope>NUCLEOTIDE SEQUENCE [LARGE SCALE GENOMIC DNA]</scope>
    <source>
        <strain evidence="1 2">DSM 18604</strain>
    </source>
</reference>
<keyword evidence="2" id="KW-1185">Reference proteome</keyword>
<dbReference type="RefSeq" id="WP_160738126.1">
    <property type="nucleotide sequence ID" value="NZ_WTYQ01000001.1"/>
</dbReference>
<evidence type="ECO:0000313" key="1">
    <source>
        <dbReference type="EMBL" id="MXP24945.1"/>
    </source>
</evidence>
<sequence>MVEFLPYLLILVGWQTADPQGSMDIQQSFVASEDICEEKGKAFMDRQSQEASDKYRLEAYRYFCVQAPRPEEYQELFEQLK</sequence>
<protein>
    <submittedName>
        <fullName evidence="1">Uncharacterized protein</fullName>
    </submittedName>
</protein>
<gene>
    <name evidence="1" type="ORF">GRI39_02645</name>
</gene>
<name>A0A845A7Y6_9SPHN</name>
<comment type="caution">
    <text evidence="1">The sequence shown here is derived from an EMBL/GenBank/DDBJ whole genome shotgun (WGS) entry which is preliminary data.</text>
</comment>
<dbReference type="EMBL" id="WTYQ01000001">
    <property type="protein sequence ID" value="MXP24945.1"/>
    <property type="molecule type" value="Genomic_DNA"/>
</dbReference>